<evidence type="ECO:0000256" key="6">
    <source>
        <dbReference type="ARBA" id="ARBA00022989"/>
    </source>
</evidence>
<keyword evidence="11" id="KW-1185">Reference proteome</keyword>
<dbReference type="GO" id="GO:0005886">
    <property type="term" value="C:plasma membrane"/>
    <property type="evidence" value="ECO:0007669"/>
    <property type="project" value="UniProtKB-SubCell"/>
</dbReference>
<dbReference type="PANTHER" id="PTHR21137:SF35">
    <property type="entry name" value="ODORANT RECEPTOR 19A-RELATED"/>
    <property type="match status" value="1"/>
</dbReference>
<gene>
    <name evidence="12" type="primary">LOC105426953</name>
</gene>
<dbReference type="OrthoDB" id="7530072at2759"/>
<comment type="caution">
    <text evidence="10">Lacks conserved residue(s) required for the propagation of feature annotation.</text>
</comment>
<keyword evidence="7 10" id="KW-0472">Membrane</keyword>
<evidence type="ECO:0000256" key="9">
    <source>
        <dbReference type="ARBA" id="ARBA00023224"/>
    </source>
</evidence>
<evidence type="ECO:0000313" key="11">
    <source>
        <dbReference type="Proteomes" id="UP000504615"/>
    </source>
</evidence>
<dbReference type="Pfam" id="PF02949">
    <property type="entry name" value="7tm_6"/>
    <property type="match status" value="1"/>
</dbReference>
<evidence type="ECO:0000256" key="5">
    <source>
        <dbReference type="ARBA" id="ARBA00022725"/>
    </source>
</evidence>
<keyword evidence="4 10" id="KW-0812">Transmembrane</keyword>
<keyword evidence="6 10" id="KW-1133">Transmembrane helix</keyword>
<keyword evidence="3 10" id="KW-0716">Sensory transduction</keyword>
<dbReference type="GO" id="GO:0004984">
    <property type="term" value="F:olfactory receptor activity"/>
    <property type="evidence" value="ECO:0007669"/>
    <property type="project" value="InterPro"/>
</dbReference>
<evidence type="ECO:0000256" key="4">
    <source>
        <dbReference type="ARBA" id="ARBA00022692"/>
    </source>
</evidence>
<accession>A0A6I9WXN5</accession>
<keyword evidence="5 10" id="KW-0552">Olfaction</keyword>
<dbReference type="GO" id="GO:0007165">
    <property type="term" value="P:signal transduction"/>
    <property type="evidence" value="ECO:0007669"/>
    <property type="project" value="UniProtKB-KW"/>
</dbReference>
<feature type="transmembrane region" description="Helical" evidence="10">
    <location>
        <begin position="34"/>
        <end position="53"/>
    </location>
</feature>
<evidence type="ECO:0000256" key="10">
    <source>
        <dbReference type="RuleBase" id="RU351113"/>
    </source>
</evidence>
<feature type="transmembrane region" description="Helical" evidence="10">
    <location>
        <begin position="121"/>
        <end position="147"/>
    </location>
</feature>
<feature type="transmembrane region" description="Helical" evidence="10">
    <location>
        <begin position="174"/>
        <end position="205"/>
    </location>
</feature>
<evidence type="ECO:0000313" key="12">
    <source>
        <dbReference type="RefSeq" id="XP_011636715.2"/>
    </source>
</evidence>
<feature type="transmembrane region" description="Helical" evidence="10">
    <location>
        <begin position="297"/>
        <end position="317"/>
    </location>
</feature>
<feature type="transmembrane region" description="Helical" evidence="10">
    <location>
        <begin position="264"/>
        <end position="285"/>
    </location>
</feature>
<evidence type="ECO:0000256" key="1">
    <source>
        <dbReference type="ARBA" id="ARBA00004651"/>
    </source>
</evidence>
<comment type="similarity">
    <text evidence="10">Belongs to the insect chemoreceptor superfamily. Heteromeric odorant receptor channel (TC 1.A.69) family.</text>
</comment>
<evidence type="ECO:0000256" key="2">
    <source>
        <dbReference type="ARBA" id="ARBA00022475"/>
    </source>
</evidence>
<dbReference type="InterPro" id="IPR004117">
    <property type="entry name" value="7tm6_olfct_rcpt"/>
</dbReference>
<comment type="subcellular location">
    <subcellularLocation>
        <location evidence="1 10">Cell membrane</location>
        <topology evidence="1 10">Multi-pass membrane protein</topology>
    </subcellularLocation>
</comment>
<dbReference type="GeneID" id="105426953"/>
<feature type="transmembrane region" description="Helical" evidence="10">
    <location>
        <begin position="65"/>
        <end position="85"/>
    </location>
</feature>
<proteinExistence type="inferred from homology"/>
<dbReference type="AlphaFoldDB" id="A0A6I9WXN5"/>
<keyword evidence="2" id="KW-1003">Cell membrane</keyword>
<evidence type="ECO:0000256" key="3">
    <source>
        <dbReference type="ARBA" id="ARBA00022606"/>
    </source>
</evidence>
<dbReference type="KEGG" id="pbar:105426953"/>
<evidence type="ECO:0000256" key="8">
    <source>
        <dbReference type="ARBA" id="ARBA00023170"/>
    </source>
</evidence>
<dbReference type="Proteomes" id="UP000504615">
    <property type="component" value="Unplaced"/>
</dbReference>
<protein>
    <recommendedName>
        <fullName evidence="10">Odorant receptor</fullName>
    </recommendedName>
</protein>
<reference evidence="12" key="1">
    <citation type="submission" date="2025-08" db="UniProtKB">
        <authorList>
            <consortium name="RefSeq"/>
        </authorList>
    </citation>
    <scope>IDENTIFICATION</scope>
</reference>
<keyword evidence="9 10" id="KW-0807">Transducer</keyword>
<name>A0A6I9WXN5_9HYME</name>
<evidence type="ECO:0000256" key="7">
    <source>
        <dbReference type="ARBA" id="ARBA00023136"/>
    </source>
</evidence>
<keyword evidence="8 10" id="KW-0675">Receptor</keyword>
<dbReference type="PANTHER" id="PTHR21137">
    <property type="entry name" value="ODORANT RECEPTOR"/>
    <property type="match status" value="1"/>
</dbReference>
<organism evidence="11 12">
    <name type="scientific">Pogonomyrmex barbatus</name>
    <name type="common">red harvester ant</name>
    <dbReference type="NCBI Taxonomy" id="144034"/>
    <lineage>
        <taxon>Eukaryota</taxon>
        <taxon>Metazoa</taxon>
        <taxon>Ecdysozoa</taxon>
        <taxon>Arthropoda</taxon>
        <taxon>Hexapoda</taxon>
        <taxon>Insecta</taxon>
        <taxon>Pterygota</taxon>
        <taxon>Neoptera</taxon>
        <taxon>Endopterygota</taxon>
        <taxon>Hymenoptera</taxon>
        <taxon>Apocrita</taxon>
        <taxon>Aculeata</taxon>
        <taxon>Formicoidea</taxon>
        <taxon>Formicidae</taxon>
        <taxon>Myrmicinae</taxon>
        <taxon>Pogonomyrmex</taxon>
    </lineage>
</organism>
<sequence>MNFIGRRYYRLNKFLLLCLGLWPYQTSVWKKIQIIFFQTLFISFLVCQCNTFLINQYSIDHIVRISLFIVINCIYIIKYNACLLLTDNIKYIFDRVQYDWNMLKAQAELKMIQRYANDAKLYTVCFTILSHLCLLGLLILYCIPYVFDVTIPMNDSQPQIVLIRVEYFIDKEKYFFAILTHIILTQYVGCITITAIATILIAYVLHTCAMFRIASYRIEHMFDENIRQIPKNIREHILYEKLIHAVYIHRRAVDLVDIMTNSFATLYFVLLGFGIASTSLSFVNLFNTIVSLHELELILSIGIVVLHLYYIFLGNYVGQNIIDNSISICEATYNMQWYAAPLWMQKLMLFIMQRSNKKSALTAGGLFDASLEGFATLMSMSISYVMLLQSMETHKKNEDDNSHI</sequence>
<dbReference type="RefSeq" id="XP_011636715.2">
    <property type="nucleotide sequence ID" value="XM_011638413.2"/>
</dbReference>
<dbReference type="GO" id="GO:0005549">
    <property type="term" value="F:odorant binding"/>
    <property type="evidence" value="ECO:0007669"/>
    <property type="project" value="InterPro"/>
</dbReference>